<proteinExistence type="predicted"/>
<dbReference type="Gramene" id="KOM49497">
    <property type="protein sequence ID" value="KOM49497"/>
    <property type="gene ID" value="LR48_Vigan08g032400"/>
</dbReference>
<dbReference type="AlphaFoldDB" id="A0A0L9V3M4"/>
<feature type="compositionally biased region" description="Basic and acidic residues" evidence="1">
    <location>
        <begin position="118"/>
        <end position="146"/>
    </location>
</feature>
<evidence type="ECO:0000256" key="1">
    <source>
        <dbReference type="SAM" id="MobiDB-lite"/>
    </source>
</evidence>
<name>A0A0L9V3M4_PHAAN</name>
<accession>A0A0L9V3M4</accession>
<reference evidence="3" key="1">
    <citation type="journal article" date="2015" name="Proc. Natl. Acad. Sci. U.S.A.">
        <title>Genome sequencing of adzuki bean (Vigna angularis) provides insight into high starch and low fat accumulation and domestication.</title>
        <authorList>
            <person name="Yang K."/>
            <person name="Tian Z."/>
            <person name="Chen C."/>
            <person name="Luo L."/>
            <person name="Zhao B."/>
            <person name="Wang Z."/>
            <person name="Yu L."/>
            <person name="Li Y."/>
            <person name="Sun Y."/>
            <person name="Li W."/>
            <person name="Chen Y."/>
            <person name="Li Y."/>
            <person name="Zhang Y."/>
            <person name="Ai D."/>
            <person name="Zhao J."/>
            <person name="Shang C."/>
            <person name="Ma Y."/>
            <person name="Wu B."/>
            <person name="Wang M."/>
            <person name="Gao L."/>
            <person name="Sun D."/>
            <person name="Zhang P."/>
            <person name="Guo F."/>
            <person name="Wang W."/>
            <person name="Li Y."/>
            <person name="Wang J."/>
            <person name="Varshney R.K."/>
            <person name="Wang J."/>
            <person name="Ling H.Q."/>
            <person name="Wan P."/>
        </authorList>
    </citation>
    <scope>NUCLEOTIDE SEQUENCE</scope>
    <source>
        <strain evidence="3">cv. Jingnong 6</strain>
    </source>
</reference>
<gene>
    <name evidence="2" type="ORF">LR48_Vigan08g032400</name>
</gene>
<dbReference type="EMBL" id="CM003378">
    <property type="protein sequence ID" value="KOM49497.1"/>
    <property type="molecule type" value="Genomic_DNA"/>
</dbReference>
<evidence type="ECO:0000313" key="3">
    <source>
        <dbReference type="Proteomes" id="UP000053144"/>
    </source>
</evidence>
<feature type="region of interest" description="Disordered" evidence="1">
    <location>
        <begin position="95"/>
        <end position="146"/>
    </location>
</feature>
<protein>
    <submittedName>
        <fullName evidence="2">Uncharacterized protein</fullName>
    </submittedName>
</protein>
<evidence type="ECO:0000313" key="2">
    <source>
        <dbReference type="EMBL" id="KOM49497.1"/>
    </source>
</evidence>
<organism evidence="2 3">
    <name type="scientific">Phaseolus angularis</name>
    <name type="common">Azuki bean</name>
    <name type="synonym">Vigna angularis</name>
    <dbReference type="NCBI Taxonomy" id="3914"/>
    <lineage>
        <taxon>Eukaryota</taxon>
        <taxon>Viridiplantae</taxon>
        <taxon>Streptophyta</taxon>
        <taxon>Embryophyta</taxon>
        <taxon>Tracheophyta</taxon>
        <taxon>Spermatophyta</taxon>
        <taxon>Magnoliopsida</taxon>
        <taxon>eudicotyledons</taxon>
        <taxon>Gunneridae</taxon>
        <taxon>Pentapetalae</taxon>
        <taxon>rosids</taxon>
        <taxon>fabids</taxon>
        <taxon>Fabales</taxon>
        <taxon>Fabaceae</taxon>
        <taxon>Papilionoideae</taxon>
        <taxon>50 kb inversion clade</taxon>
        <taxon>NPAAA clade</taxon>
        <taxon>indigoferoid/millettioid clade</taxon>
        <taxon>Phaseoleae</taxon>
        <taxon>Vigna</taxon>
    </lineage>
</organism>
<dbReference type="Proteomes" id="UP000053144">
    <property type="component" value="Chromosome 8"/>
</dbReference>
<sequence>MVEARIAVEQVFALTGYLSQRKFKVRFAMGFCRGGLGFSAFSSLDLMQVSDVMMEEMMSLIGGDEDECAATMEVGDNDLWSDEDDAGGTTWLTATLARKRPSGEGEEEGNRTAEGSEATERGRAVKRKEDTERLKHRSRSVEDFPI</sequence>